<proteinExistence type="predicted"/>
<evidence type="ECO:0000259" key="2">
    <source>
        <dbReference type="PROSITE" id="PS51708"/>
    </source>
</evidence>
<dbReference type="SMART" id="SM00880">
    <property type="entry name" value="CHAD"/>
    <property type="match status" value="1"/>
</dbReference>
<dbReference type="PANTHER" id="PTHR39339">
    <property type="entry name" value="SLR1444 PROTEIN"/>
    <property type="match status" value="1"/>
</dbReference>
<organism evidence="3 4">
    <name type="scientific">Ornithinimicrobium faecis</name>
    <dbReference type="NCBI Taxonomy" id="2934158"/>
    <lineage>
        <taxon>Bacteria</taxon>
        <taxon>Bacillati</taxon>
        <taxon>Actinomycetota</taxon>
        <taxon>Actinomycetes</taxon>
        <taxon>Micrococcales</taxon>
        <taxon>Ornithinimicrobiaceae</taxon>
        <taxon>Ornithinimicrobium</taxon>
    </lineage>
</organism>
<dbReference type="EMBL" id="CP099489">
    <property type="protein sequence ID" value="USQ79827.1"/>
    <property type="molecule type" value="Genomic_DNA"/>
</dbReference>
<feature type="region of interest" description="Disordered" evidence="1">
    <location>
        <begin position="1"/>
        <end position="24"/>
    </location>
</feature>
<dbReference type="Pfam" id="PF05235">
    <property type="entry name" value="CHAD"/>
    <property type="match status" value="1"/>
</dbReference>
<protein>
    <submittedName>
        <fullName evidence="3">CHAD domain-containing protein</fullName>
    </submittedName>
</protein>
<dbReference type="InterPro" id="IPR038186">
    <property type="entry name" value="CHAD_dom_sf"/>
</dbReference>
<evidence type="ECO:0000313" key="4">
    <source>
        <dbReference type="Proteomes" id="UP001056455"/>
    </source>
</evidence>
<evidence type="ECO:0000313" key="3">
    <source>
        <dbReference type="EMBL" id="USQ79827.1"/>
    </source>
</evidence>
<dbReference type="RefSeq" id="WP_252592931.1">
    <property type="nucleotide sequence ID" value="NZ_CP099489.1"/>
</dbReference>
<dbReference type="InterPro" id="IPR007899">
    <property type="entry name" value="CHAD_dom"/>
</dbReference>
<accession>A0ABY4YUI5</accession>
<dbReference type="Gene3D" id="1.40.20.10">
    <property type="entry name" value="CHAD domain"/>
    <property type="match status" value="1"/>
</dbReference>
<dbReference type="PROSITE" id="PS51708">
    <property type="entry name" value="CHAD"/>
    <property type="match status" value="1"/>
</dbReference>
<feature type="domain" description="CHAD" evidence="2">
    <location>
        <begin position="31"/>
        <end position="323"/>
    </location>
</feature>
<evidence type="ECO:0000256" key="1">
    <source>
        <dbReference type="SAM" id="MobiDB-lite"/>
    </source>
</evidence>
<name>A0ABY4YUI5_9MICO</name>
<sequence length="325" mass="36290">MVSAQTVGVARQAPAPEVPEPLTPDFRLHHDEPLGEAVQRIVLEQVAHAMRLRESDDLDASVHQLRKSLKRTRAVLRLVRGELGDWGYRQENTCLRDTSRLWGPTRDAAVLADLAADLAPDLDLEQDTTDRMVALLRDRALASTREAAADRRRHLDTLTALGSFACRVRRFPVSGGGALPDRWESVAPGLARVAGRARRRMLSAQDDPTTERLHAWRKDVKYLWYQVEFLQPVWKDLLQAVGARLSDLGSVLGDDHDLAVWAEAVEEDPTLVPDAAERERLLKHLAERRRALQREALALGATVLHDPDALVEQVAVAWGQARRAS</sequence>
<dbReference type="PANTHER" id="PTHR39339:SF1">
    <property type="entry name" value="CHAD DOMAIN-CONTAINING PROTEIN"/>
    <property type="match status" value="1"/>
</dbReference>
<dbReference type="Proteomes" id="UP001056455">
    <property type="component" value="Chromosome"/>
</dbReference>
<gene>
    <name evidence="3" type="ORF">NF556_19925</name>
</gene>
<keyword evidence="4" id="KW-1185">Reference proteome</keyword>
<reference evidence="3" key="1">
    <citation type="submission" date="2022-06" db="EMBL/GenBank/DDBJ databases">
        <title>Ornithinimicrobium HY1793.</title>
        <authorList>
            <person name="Huang Y."/>
        </authorList>
    </citation>
    <scope>NUCLEOTIDE SEQUENCE</scope>
    <source>
        <strain evidence="3">HY1793</strain>
    </source>
</reference>